<feature type="active site" description="Proton donor" evidence="8">
    <location>
        <position position="561"/>
    </location>
</feature>
<evidence type="ECO:0000259" key="12">
    <source>
        <dbReference type="Pfam" id="PF05199"/>
    </source>
</evidence>
<dbReference type="Proteomes" id="UP000812287">
    <property type="component" value="Unassembled WGS sequence"/>
</dbReference>
<dbReference type="RefSeq" id="XP_043042368.1">
    <property type="nucleotide sequence ID" value="XM_043178582.1"/>
</dbReference>
<proteinExistence type="inferred from homology"/>
<dbReference type="SUPFAM" id="SSF54373">
    <property type="entry name" value="FAD-linked reductases, C-terminal domain"/>
    <property type="match status" value="1"/>
</dbReference>
<keyword evidence="7" id="KW-0325">Glycoprotein</keyword>
<protein>
    <submittedName>
        <fullName evidence="13">Alcohol oxidase</fullName>
    </submittedName>
</protein>
<evidence type="ECO:0000256" key="9">
    <source>
        <dbReference type="PIRSR" id="PIRSR000137-2"/>
    </source>
</evidence>
<organism evidence="13 14">
    <name type="scientific">Guyanagaster necrorhizus</name>
    <dbReference type="NCBI Taxonomy" id="856835"/>
    <lineage>
        <taxon>Eukaryota</taxon>
        <taxon>Fungi</taxon>
        <taxon>Dikarya</taxon>
        <taxon>Basidiomycota</taxon>
        <taxon>Agaricomycotina</taxon>
        <taxon>Agaricomycetes</taxon>
        <taxon>Agaricomycetidae</taxon>
        <taxon>Agaricales</taxon>
        <taxon>Marasmiineae</taxon>
        <taxon>Physalacriaceae</taxon>
        <taxon>Guyanagaster</taxon>
    </lineage>
</organism>
<dbReference type="Pfam" id="PF05199">
    <property type="entry name" value="GMC_oxred_C"/>
    <property type="match status" value="1"/>
</dbReference>
<dbReference type="AlphaFoldDB" id="A0A9P7VYD6"/>
<evidence type="ECO:0000256" key="5">
    <source>
        <dbReference type="ARBA" id="ARBA00022827"/>
    </source>
</evidence>
<feature type="active site" description="Proton acceptor" evidence="8">
    <location>
        <position position="604"/>
    </location>
</feature>
<dbReference type="OrthoDB" id="269227at2759"/>
<evidence type="ECO:0000256" key="1">
    <source>
        <dbReference type="ARBA" id="ARBA00001974"/>
    </source>
</evidence>
<feature type="signal peptide" evidence="10">
    <location>
        <begin position="1"/>
        <end position="17"/>
    </location>
</feature>
<dbReference type="GO" id="GO:0016614">
    <property type="term" value="F:oxidoreductase activity, acting on CH-OH group of donors"/>
    <property type="evidence" value="ECO:0007669"/>
    <property type="project" value="InterPro"/>
</dbReference>
<comment type="caution">
    <text evidence="13">The sequence shown here is derived from an EMBL/GenBank/DDBJ whole genome shotgun (WGS) entry which is preliminary data.</text>
</comment>
<evidence type="ECO:0000256" key="7">
    <source>
        <dbReference type="ARBA" id="ARBA00023180"/>
    </source>
</evidence>
<dbReference type="SUPFAM" id="SSF51905">
    <property type="entry name" value="FAD/NAD(P)-binding domain"/>
    <property type="match status" value="1"/>
</dbReference>
<gene>
    <name evidence="13" type="ORF">BT62DRAFT_1057505</name>
</gene>
<feature type="domain" description="Glucose-methanol-choline oxidoreductase C-terminal" evidence="12">
    <location>
        <begin position="478"/>
        <end position="613"/>
    </location>
</feature>
<keyword evidence="4 10" id="KW-0732">Signal</keyword>
<evidence type="ECO:0000313" key="13">
    <source>
        <dbReference type="EMBL" id="KAG7448868.1"/>
    </source>
</evidence>
<evidence type="ECO:0000256" key="4">
    <source>
        <dbReference type="ARBA" id="ARBA00022729"/>
    </source>
</evidence>
<dbReference type="GO" id="GO:0050660">
    <property type="term" value="F:flavin adenine dinucleotide binding"/>
    <property type="evidence" value="ECO:0007669"/>
    <property type="project" value="InterPro"/>
</dbReference>
<evidence type="ECO:0000313" key="14">
    <source>
        <dbReference type="Proteomes" id="UP000812287"/>
    </source>
</evidence>
<dbReference type="Pfam" id="PF00732">
    <property type="entry name" value="GMC_oxred_N"/>
    <property type="match status" value="1"/>
</dbReference>
<dbReference type="InterPro" id="IPR007867">
    <property type="entry name" value="GMC_OxRtase_C"/>
</dbReference>
<feature type="binding site" evidence="9">
    <location>
        <begin position="133"/>
        <end position="136"/>
    </location>
    <ligand>
        <name>FAD</name>
        <dbReference type="ChEBI" id="CHEBI:57692"/>
    </ligand>
</feature>
<name>A0A9P7VYD6_9AGAR</name>
<sequence length="627" mass="67638">MLTSLVLSAALLGLAHATLVDLNTTQSDGVTILETKTFETTLTPANKIVVGGGTAGLTIARRLAESSLKTSVLVLEAGGSGVGLNVVTIPEKSFSFVGTDIDWGFTIAPQEHAGEYEINLSSGKILGGDSAVNGLVWTRASKAEYDAFETLGSPGWNWDTLYAHMRKAEQLEYPSASLIDEYGYVVDASSLGESGPVSVSFPAYLPIQHKTLVEASVELGHTFNTDAYSGDNAGVYYSLSSQNTVPVRETSEFAYLTPWETHKQLTVFTYATVSKINLDDSSEPKATGVQVIFPDGSEYTASLKSGGEVILSAGVVRTPQLLELSGIGNSSILTPLGIDVKVELPGVGANYEDHTMALLTYQLKDGYLSFDALSYNETLLEEETELYSEGEGWLTFAQAVVNFEPIDVILTADEIEEAKEILSTKPESTPQDQFDILKELILNGTTQVEYLLFNSFSAGDDKESNTSYVSLSITHTHPLSRGSIHINSTSIDDFPVINPNMFEAEWDQWWLAKATAYGRKFFQTQAFQEIVVSEEVYPGSSVSTDDEWLEYVKENLNAGYHSAGTASLLPKESNGVVGANLTVYGTQNLRVVDLSILPMLISAHTQPAAYAIGELAATLITTGSTNC</sequence>
<dbReference type="Gene3D" id="3.30.560.10">
    <property type="entry name" value="Glucose Oxidase, domain 3"/>
    <property type="match status" value="1"/>
</dbReference>
<comment type="cofactor">
    <cofactor evidence="1 9">
        <name>FAD</name>
        <dbReference type="ChEBI" id="CHEBI:57692"/>
    </cofactor>
</comment>
<accession>A0A9P7VYD6</accession>
<feature type="binding site" evidence="9">
    <location>
        <position position="273"/>
    </location>
    <ligand>
        <name>FAD</name>
        <dbReference type="ChEBI" id="CHEBI:57692"/>
    </ligand>
</feature>
<dbReference type="InterPro" id="IPR012132">
    <property type="entry name" value="GMC_OxRdtase"/>
</dbReference>
<evidence type="ECO:0000256" key="3">
    <source>
        <dbReference type="ARBA" id="ARBA00022630"/>
    </source>
</evidence>
<feature type="domain" description="Glucose-methanol-choline oxidoreductase N-terminal" evidence="11">
    <location>
        <begin position="46"/>
        <end position="355"/>
    </location>
</feature>
<dbReference type="EMBL" id="MU250529">
    <property type="protein sequence ID" value="KAG7448868.1"/>
    <property type="molecule type" value="Genomic_DNA"/>
</dbReference>
<keyword evidence="14" id="KW-1185">Reference proteome</keyword>
<keyword evidence="6" id="KW-0560">Oxidoreductase</keyword>
<evidence type="ECO:0000256" key="10">
    <source>
        <dbReference type="SAM" id="SignalP"/>
    </source>
</evidence>
<dbReference type="InterPro" id="IPR036188">
    <property type="entry name" value="FAD/NAD-bd_sf"/>
</dbReference>
<comment type="similarity">
    <text evidence="2">Belongs to the GMC oxidoreductase family.</text>
</comment>
<dbReference type="PANTHER" id="PTHR11552">
    <property type="entry name" value="GLUCOSE-METHANOL-CHOLINE GMC OXIDOREDUCTASE"/>
    <property type="match status" value="1"/>
</dbReference>
<dbReference type="Gene3D" id="3.50.50.60">
    <property type="entry name" value="FAD/NAD(P)-binding domain"/>
    <property type="match status" value="1"/>
</dbReference>
<dbReference type="PIRSF" id="PIRSF000137">
    <property type="entry name" value="Alcohol_oxidase"/>
    <property type="match status" value="1"/>
</dbReference>
<keyword evidence="5 9" id="KW-0274">FAD</keyword>
<reference evidence="13" key="1">
    <citation type="submission" date="2020-11" db="EMBL/GenBank/DDBJ databases">
        <title>Adaptations for nitrogen fixation in a non-lichenized fungal sporocarp promotes dispersal by wood-feeding termites.</title>
        <authorList>
            <consortium name="DOE Joint Genome Institute"/>
            <person name="Koch R.A."/>
            <person name="Yoon G."/>
            <person name="Arayal U."/>
            <person name="Lail K."/>
            <person name="Amirebrahimi M."/>
            <person name="Labutti K."/>
            <person name="Lipzen A."/>
            <person name="Riley R."/>
            <person name="Barry K."/>
            <person name="Henrissat B."/>
            <person name="Grigoriev I.V."/>
            <person name="Herr J.R."/>
            <person name="Aime M.C."/>
        </authorList>
    </citation>
    <scope>NUCLEOTIDE SEQUENCE</scope>
    <source>
        <strain evidence="13">MCA 3950</strain>
    </source>
</reference>
<evidence type="ECO:0000259" key="11">
    <source>
        <dbReference type="Pfam" id="PF00732"/>
    </source>
</evidence>
<dbReference type="GeneID" id="66100874"/>
<evidence type="ECO:0000256" key="2">
    <source>
        <dbReference type="ARBA" id="ARBA00010790"/>
    </source>
</evidence>
<dbReference type="PANTHER" id="PTHR11552:SF201">
    <property type="entry name" value="GLUCOSE-METHANOL-CHOLINE OXIDOREDUCTASE N-TERMINAL DOMAIN-CONTAINING PROTEIN"/>
    <property type="match status" value="1"/>
</dbReference>
<evidence type="ECO:0000256" key="6">
    <source>
        <dbReference type="ARBA" id="ARBA00023002"/>
    </source>
</evidence>
<dbReference type="InterPro" id="IPR000172">
    <property type="entry name" value="GMC_OxRdtase_N"/>
</dbReference>
<keyword evidence="3" id="KW-0285">Flavoprotein</keyword>
<feature type="chain" id="PRO_5040331577" evidence="10">
    <location>
        <begin position="18"/>
        <end position="627"/>
    </location>
</feature>
<evidence type="ECO:0000256" key="8">
    <source>
        <dbReference type="PIRSR" id="PIRSR000137-1"/>
    </source>
</evidence>